<reference evidence="1" key="2">
    <citation type="submission" date="2020-11" db="EMBL/GenBank/DDBJ databases">
        <authorList>
            <person name="McCartney M.A."/>
            <person name="Auch B."/>
            <person name="Kono T."/>
            <person name="Mallez S."/>
            <person name="Becker A."/>
            <person name="Gohl D.M."/>
            <person name="Silverstein K.A.T."/>
            <person name="Koren S."/>
            <person name="Bechman K.B."/>
            <person name="Herman A."/>
            <person name="Abrahante J.E."/>
            <person name="Garbe J."/>
        </authorList>
    </citation>
    <scope>NUCLEOTIDE SEQUENCE</scope>
    <source>
        <strain evidence="1">Duluth1</strain>
        <tissue evidence="1">Whole animal</tissue>
    </source>
</reference>
<sequence length="64" mass="7253">MMAMSEKENYDCGYAKKEKVGPYPQYMYSTLPEGAIPATDLGIDLADKFVIEVYYEEGEQMNEG</sequence>
<dbReference type="AlphaFoldDB" id="A0A9D4CVW9"/>
<comment type="caution">
    <text evidence="1">The sequence shown here is derived from an EMBL/GenBank/DDBJ whole genome shotgun (WGS) entry which is preliminary data.</text>
</comment>
<evidence type="ECO:0000313" key="2">
    <source>
        <dbReference type="Proteomes" id="UP000828390"/>
    </source>
</evidence>
<evidence type="ECO:0000313" key="1">
    <source>
        <dbReference type="EMBL" id="KAH3731120.1"/>
    </source>
</evidence>
<organism evidence="1 2">
    <name type="scientific">Dreissena polymorpha</name>
    <name type="common">Zebra mussel</name>
    <name type="synonym">Mytilus polymorpha</name>
    <dbReference type="NCBI Taxonomy" id="45954"/>
    <lineage>
        <taxon>Eukaryota</taxon>
        <taxon>Metazoa</taxon>
        <taxon>Spiralia</taxon>
        <taxon>Lophotrochozoa</taxon>
        <taxon>Mollusca</taxon>
        <taxon>Bivalvia</taxon>
        <taxon>Autobranchia</taxon>
        <taxon>Heteroconchia</taxon>
        <taxon>Euheterodonta</taxon>
        <taxon>Imparidentia</taxon>
        <taxon>Neoheterodontei</taxon>
        <taxon>Myida</taxon>
        <taxon>Dreissenoidea</taxon>
        <taxon>Dreissenidae</taxon>
        <taxon>Dreissena</taxon>
    </lineage>
</organism>
<accession>A0A9D4CVW9</accession>
<proteinExistence type="predicted"/>
<name>A0A9D4CVW9_DREPO</name>
<dbReference type="Proteomes" id="UP000828390">
    <property type="component" value="Unassembled WGS sequence"/>
</dbReference>
<reference evidence="1" key="1">
    <citation type="journal article" date="2019" name="bioRxiv">
        <title>The Genome of the Zebra Mussel, Dreissena polymorpha: A Resource for Invasive Species Research.</title>
        <authorList>
            <person name="McCartney M.A."/>
            <person name="Auch B."/>
            <person name="Kono T."/>
            <person name="Mallez S."/>
            <person name="Zhang Y."/>
            <person name="Obille A."/>
            <person name="Becker A."/>
            <person name="Abrahante J.E."/>
            <person name="Garbe J."/>
            <person name="Badalamenti J.P."/>
            <person name="Herman A."/>
            <person name="Mangelson H."/>
            <person name="Liachko I."/>
            <person name="Sullivan S."/>
            <person name="Sone E.D."/>
            <person name="Koren S."/>
            <person name="Silverstein K.A.T."/>
            <person name="Beckman K.B."/>
            <person name="Gohl D.M."/>
        </authorList>
    </citation>
    <scope>NUCLEOTIDE SEQUENCE</scope>
    <source>
        <strain evidence="1">Duluth1</strain>
        <tissue evidence="1">Whole animal</tissue>
    </source>
</reference>
<keyword evidence="2" id="KW-1185">Reference proteome</keyword>
<gene>
    <name evidence="1" type="ORF">DPMN_057125</name>
</gene>
<protein>
    <submittedName>
        <fullName evidence="1">Uncharacterized protein</fullName>
    </submittedName>
</protein>
<dbReference type="EMBL" id="JAIWYP010000012">
    <property type="protein sequence ID" value="KAH3731120.1"/>
    <property type="molecule type" value="Genomic_DNA"/>
</dbReference>